<dbReference type="EMBL" id="CCYD01000053">
    <property type="protein sequence ID" value="CEG35470.1"/>
    <property type="molecule type" value="Genomic_DNA"/>
</dbReference>
<dbReference type="AlphaFoldDB" id="A0A0P1A5R7"/>
<organism evidence="2 3">
    <name type="scientific">Plasmopara halstedii</name>
    <name type="common">Downy mildew of sunflower</name>
    <dbReference type="NCBI Taxonomy" id="4781"/>
    <lineage>
        <taxon>Eukaryota</taxon>
        <taxon>Sar</taxon>
        <taxon>Stramenopiles</taxon>
        <taxon>Oomycota</taxon>
        <taxon>Peronosporomycetes</taxon>
        <taxon>Peronosporales</taxon>
        <taxon>Peronosporaceae</taxon>
        <taxon>Plasmopara</taxon>
    </lineage>
</organism>
<dbReference type="Proteomes" id="UP000054928">
    <property type="component" value="Unassembled WGS sequence"/>
</dbReference>
<evidence type="ECO:0000313" key="3">
    <source>
        <dbReference type="Proteomes" id="UP000054928"/>
    </source>
</evidence>
<name>A0A0P1A5R7_PLAHL</name>
<evidence type="ECO:0000256" key="1">
    <source>
        <dbReference type="SAM" id="MobiDB-lite"/>
    </source>
</evidence>
<keyword evidence="3" id="KW-1185">Reference proteome</keyword>
<dbReference type="GeneID" id="36406405"/>
<accession>A0A0P1A5R7</accession>
<dbReference type="RefSeq" id="XP_024571839.1">
    <property type="nucleotide sequence ID" value="XM_024724537.1"/>
</dbReference>
<sequence>MLLHDEGDNYVPLIEDDDDSQAQPLPTQRKNVEDMKEMEVEDSMTNADIRSLMPIAGGSEDRSHAAIDTQARVSNITLPASTRSRYPMVSSSNGSSQALVRQYALLPYPPVTVSFPAVNALTLTDSNSTKLDC</sequence>
<reference evidence="3" key="1">
    <citation type="submission" date="2014-09" db="EMBL/GenBank/DDBJ databases">
        <authorList>
            <person name="Sharma Rahul"/>
            <person name="Thines Marco"/>
        </authorList>
    </citation>
    <scope>NUCLEOTIDE SEQUENCE [LARGE SCALE GENOMIC DNA]</scope>
</reference>
<proteinExistence type="predicted"/>
<protein>
    <submittedName>
        <fullName evidence="2">Uncharacterized protein</fullName>
    </submittedName>
</protein>
<feature type="region of interest" description="Disordered" evidence="1">
    <location>
        <begin position="1"/>
        <end position="48"/>
    </location>
</feature>
<evidence type="ECO:0000313" key="2">
    <source>
        <dbReference type="EMBL" id="CEG35470.1"/>
    </source>
</evidence>